<dbReference type="HOGENOM" id="CLU_2334982_0_0_1"/>
<dbReference type="OrthoDB" id="26740at2759"/>
<dbReference type="EMBL" id="KN837279">
    <property type="protein sequence ID" value="KIJ29614.1"/>
    <property type="molecule type" value="Genomic_DNA"/>
</dbReference>
<keyword evidence="3" id="KW-1185">Reference proteome</keyword>
<accession>A0A0C9U5P3</accession>
<sequence>MSDLIPTRWLKAILSRLLAQNPLRPQIGRRPLLKQLTPDGEVSIGVDIAYTPSSSGEMHSLSSVSSDGRPGASRALPDNWTLGTLTPNWGGPGQVGIA</sequence>
<gene>
    <name evidence="2" type="ORF">M422DRAFT_268960</name>
</gene>
<evidence type="ECO:0000256" key="1">
    <source>
        <dbReference type="SAM" id="MobiDB-lite"/>
    </source>
</evidence>
<proteinExistence type="predicted"/>
<dbReference type="Proteomes" id="UP000054279">
    <property type="component" value="Unassembled WGS sequence"/>
</dbReference>
<protein>
    <submittedName>
        <fullName evidence="2">Uncharacterized protein</fullName>
    </submittedName>
</protein>
<feature type="region of interest" description="Disordered" evidence="1">
    <location>
        <begin position="53"/>
        <end position="98"/>
    </location>
</feature>
<feature type="compositionally biased region" description="Polar residues" evidence="1">
    <location>
        <begin position="53"/>
        <end position="66"/>
    </location>
</feature>
<evidence type="ECO:0000313" key="2">
    <source>
        <dbReference type="EMBL" id="KIJ29614.1"/>
    </source>
</evidence>
<dbReference type="AlphaFoldDB" id="A0A0C9U5P3"/>
<name>A0A0C9U5P3_SPHS4</name>
<evidence type="ECO:0000313" key="3">
    <source>
        <dbReference type="Proteomes" id="UP000054279"/>
    </source>
</evidence>
<reference evidence="2 3" key="1">
    <citation type="submission" date="2014-06" db="EMBL/GenBank/DDBJ databases">
        <title>Evolutionary Origins and Diversification of the Mycorrhizal Mutualists.</title>
        <authorList>
            <consortium name="DOE Joint Genome Institute"/>
            <consortium name="Mycorrhizal Genomics Consortium"/>
            <person name="Kohler A."/>
            <person name="Kuo A."/>
            <person name="Nagy L.G."/>
            <person name="Floudas D."/>
            <person name="Copeland A."/>
            <person name="Barry K.W."/>
            <person name="Cichocki N."/>
            <person name="Veneault-Fourrey C."/>
            <person name="LaButti K."/>
            <person name="Lindquist E.A."/>
            <person name="Lipzen A."/>
            <person name="Lundell T."/>
            <person name="Morin E."/>
            <person name="Murat C."/>
            <person name="Riley R."/>
            <person name="Ohm R."/>
            <person name="Sun H."/>
            <person name="Tunlid A."/>
            <person name="Henrissat B."/>
            <person name="Grigoriev I.V."/>
            <person name="Hibbett D.S."/>
            <person name="Martin F."/>
        </authorList>
    </citation>
    <scope>NUCLEOTIDE SEQUENCE [LARGE SCALE GENOMIC DNA]</scope>
    <source>
        <strain evidence="2 3">SS14</strain>
    </source>
</reference>
<organism evidence="2 3">
    <name type="scientific">Sphaerobolus stellatus (strain SS14)</name>
    <dbReference type="NCBI Taxonomy" id="990650"/>
    <lineage>
        <taxon>Eukaryota</taxon>
        <taxon>Fungi</taxon>
        <taxon>Dikarya</taxon>
        <taxon>Basidiomycota</taxon>
        <taxon>Agaricomycotina</taxon>
        <taxon>Agaricomycetes</taxon>
        <taxon>Phallomycetidae</taxon>
        <taxon>Geastrales</taxon>
        <taxon>Sphaerobolaceae</taxon>
        <taxon>Sphaerobolus</taxon>
    </lineage>
</organism>